<sequence>MSIINTYKPPVVQELTDPAPGPFDVYFNGPVPERLESPRVRLVPYIPSIHSKVFFDEYHKSPDLEKYIPVSWPDYPTFLTWMQHHVLSDPKALVLAVIDRTKGNDGENIEESLAGMIGYVNCAPQNLSLEIGPVIILPRAQKTFVSSNAIGLVLKYALDLPKDGGNGYRRVTWTANPNNQASVRAAERMGLKIEGEMRWTWVMPLGKDGGLPPVDGTRGAGEGRNSTLLSLCWDEWEAGVKEHVEKMMERV</sequence>
<dbReference type="SUPFAM" id="SSF55729">
    <property type="entry name" value="Acyl-CoA N-acyltransferases (Nat)"/>
    <property type="match status" value="1"/>
</dbReference>
<accession>A0A4Q2E199</accession>
<name>A0A4Q2E199_9AGAR</name>
<dbReference type="OrthoDB" id="41238at2759"/>
<dbReference type="Proteomes" id="UP000290288">
    <property type="component" value="Unassembled WGS sequence"/>
</dbReference>
<dbReference type="Pfam" id="PF13302">
    <property type="entry name" value="Acetyltransf_3"/>
    <property type="match status" value="1"/>
</dbReference>
<protein>
    <recommendedName>
        <fullName evidence="1">N-acetyltransferase domain-containing protein</fullName>
    </recommendedName>
</protein>
<dbReference type="PANTHER" id="PTHR43441">
    <property type="entry name" value="RIBOSOMAL-PROTEIN-SERINE ACETYLTRANSFERASE"/>
    <property type="match status" value="1"/>
</dbReference>
<evidence type="ECO:0000259" key="1">
    <source>
        <dbReference type="PROSITE" id="PS51186"/>
    </source>
</evidence>
<evidence type="ECO:0000313" key="2">
    <source>
        <dbReference type="EMBL" id="RXW25504.1"/>
    </source>
</evidence>
<dbReference type="InterPro" id="IPR051908">
    <property type="entry name" value="Ribosomal_N-acetyltransferase"/>
</dbReference>
<keyword evidence="3" id="KW-1185">Reference proteome</keyword>
<feature type="domain" description="N-acetyltransferase" evidence="1">
    <location>
        <begin position="65"/>
        <end position="208"/>
    </location>
</feature>
<dbReference type="GO" id="GO:0008999">
    <property type="term" value="F:protein-N-terminal-alanine acetyltransferase activity"/>
    <property type="evidence" value="ECO:0007669"/>
    <property type="project" value="TreeGrafter"/>
</dbReference>
<dbReference type="InterPro" id="IPR016181">
    <property type="entry name" value="Acyl_CoA_acyltransferase"/>
</dbReference>
<dbReference type="EMBL" id="SDEE01000004">
    <property type="protein sequence ID" value="RXW25504.1"/>
    <property type="molecule type" value="Genomic_DNA"/>
</dbReference>
<organism evidence="2 3">
    <name type="scientific">Candolleomyces aberdarensis</name>
    <dbReference type="NCBI Taxonomy" id="2316362"/>
    <lineage>
        <taxon>Eukaryota</taxon>
        <taxon>Fungi</taxon>
        <taxon>Dikarya</taxon>
        <taxon>Basidiomycota</taxon>
        <taxon>Agaricomycotina</taxon>
        <taxon>Agaricomycetes</taxon>
        <taxon>Agaricomycetidae</taxon>
        <taxon>Agaricales</taxon>
        <taxon>Agaricineae</taxon>
        <taxon>Psathyrellaceae</taxon>
        <taxon>Candolleomyces</taxon>
    </lineage>
</organism>
<dbReference type="Gene3D" id="3.40.630.30">
    <property type="match status" value="1"/>
</dbReference>
<dbReference type="AlphaFoldDB" id="A0A4Q2E199"/>
<proteinExistence type="predicted"/>
<dbReference type="PANTHER" id="PTHR43441:SF5">
    <property type="entry name" value="FAMILY ACETYLTRANSFERASE, PUTATIVE-RELATED"/>
    <property type="match status" value="1"/>
</dbReference>
<reference evidence="2 3" key="1">
    <citation type="submission" date="2019-01" db="EMBL/GenBank/DDBJ databases">
        <title>Draft genome sequence of Psathyrella aberdarensis IHI B618.</title>
        <authorList>
            <person name="Buettner E."/>
            <person name="Kellner H."/>
        </authorList>
    </citation>
    <scope>NUCLEOTIDE SEQUENCE [LARGE SCALE GENOMIC DNA]</scope>
    <source>
        <strain evidence="2 3">IHI B618</strain>
    </source>
</reference>
<dbReference type="InterPro" id="IPR000182">
    <property type="entry name" value="GNAT_dom"/>
</dbReference>
<evidence type="ECO:0000313" key="3">
    <source>
        <dbReference type="Proteomes" id="UP000290288"/>
    </source>
</evidence>
<comment type="caution">
    <text evidence="2">The sequence shown here is derived from an EMBL/GenBank/DDBJ whole genome shotgun (WGS) entry which is preliminary data.</text>
</comment>
<dbReference type="STRING" id="2316362.A0A4Q2E199"/>
<dbReference type="PROSITE" id="PS51186">
    <property type="entry name" value="GNAT"/>
    <property type="match status" value="1"/>
</dbReference>
<gene>
    <name evidence="2" type="ORF">EST38_g307</name>
</gene>
<dbReference type="GO" id="GO:1990189">
    <property type="term" value="F:protein N-terminal-serine acetyltransferase activity"/>
    <property type="evidence" value="ECO:0007669"/>
    <property type="project" value="TreeGrafter"/>
</dbReference>